<dbReference type="Pfam" id="PF06041">
    <property type="entry name" value="DUF924"/>
    <property type="match status" value="1"/>
</dbReference>
<sequence>MAATPKDVVGFWTAAGPEKWFAKNAKFDEAIALRFEPVHHAAARGEYDGWMASAEGSLALLILLDQFPRNLYRGSGHAFATDPKARHVARNAIASGHDRAIDASLRQFFYLPFEHSEDLADQDEAIRLFTCLKDEAGDTESLRWADLHREIIVRFGRFPHRNSCLGRVSTTEELAFLADGGFSG</sequence>
<dbReference type="Gene3D" id="1.20.58.320">
    <property type="entry name" value="TPR-like"/>
    <property type="match status" value="1"/>
</dbReference>
<organism evidence="1 2">
    <name type="scientific">Phenylobacterium haematophilum</name>
    <dbReference type="NCBI Taxonomy" id="98513"/>
    <lineage>
        <taxon>Bacteria</taxon>
        <taxon>Pseudomonadati</taxon>
        <taxon>Pseudomonadota</taxon>
        <taxon>Alphaproteobacteria</taxon>
        <taxon>Caulobacterales</taxon>
        <taxon>Caulobacteraceae</taxon>
        <taxon>Phenylobacterium</taxon>
    </lineage>
</organism>
<proteinExistence type="predicted"/>
<evidence type="ECO:0000313" key="2">
    <source>
        <dbReference type="Proteomes" id="UP000530564"/>
    </source>
</evidence>
<dbReference type="Gene3D" id="1.25.40.10">
    <property type="entry name" value="Tetratricopeptide repeat domain"/>
    <property type="match status" value="1"/>
</dbReference>
<dbReference type="SUPFAM" id="SSF48452">
    <property type="entry name" value="TPR-like"/>
    <property type="match status" value="1"/>
</dbReference>
<dbReference type="RefSeq" id="WP_183774252.1">
    <property type="nucleotide sequence ID" value="NZ_JACIDK010000004.1"/>
</dbReference>
<dbReference type="InterPro" id="IPR010323">
    <property type="entry name" value="DUF924"/>
</dbReference>
<protein>
    <submittedName>
        <fullName evidence="1">Uncharacterized protein (DUF924 family)</fullName>
    </submittedName>
</protein>
<dbReference type="AlphaFoldDB" id="A0A840A449"/>
<comment type="caution">
    <text evidence="1">The sequence shown here is derived from an EMBL/GenBank/DDBJ whole genome shotgun (WGS) entry which is preliminary data.</text>
</comment>
<gene>
    <name evidence="1" type="ORF">GGQ61_003013</name>
</gene>
<evidence type="ECO:0000313" key="1">
    <source>
        <dbReference type="EMBL" id="MBB3892280.1"/>
    </source>
</evidence>
<dbReference type="EMBL" id="JACIDK010000004">
    <property type="protein sequence ID" value="MBB3892280.1"/>
    <property type="molecule type" value="Genomic_DNA"/>
</dbReference>
<keyword evidence="2" id="KW-1185">Reference proteome</keyword>
<dbReference type="Proteomes" id="UP000530564">
    <property type="component" value="Unassembled WGS sequence"/>
</dbReference>
<name>A0A840A449_9CAUL</name>
<reference evidence="1 2" key="1">
    <citation type="submission" date="2020-08" db="EMBL/GenBank/DDBJ databases">
        <title>Genomic Encyclopedia of Type Strains, Phase IV (KMG-IV): sequencing the most valuable type-strain genomes for metagenomic binning, comparative biology and taxonomic classification.</title>
        <authorList>
            <person name="Goeker M."/>
        </authorList>
    </citation>
    <scope>NUCLEOTIDE SEQUENCE [LARGE SCALE GENOMIC DNA]</scope>
    <source>
        <strain evidence="1 2">DSM 21793</strain>
    </source>
</reference>
<dbReference type="InterPro" id="IPR011990">
    <property type="entry name" value="TPR-like_helical_dom_sf"/>
</dbReference>
<accession>A0A840A449</accession>